<evidence type="ECO:0000256" key="1">
    <source>
        <dbReference type="SAM" id="SignalP"/>
    </source>
</evidence>
<feature type="signal peptide" evidence="1">
    <location>
        <begin position="1"/>
        <end position="28"/>
    </location>
</feature>
<protein>
    <recommendedName>
        <fullName evidence="4">Cytochrome c domain-containing protein</fullName>
    </recommendedName>
</protein>
<keyword evidence="1" id="KW-0732">Signal</keyword>
<comment type="caution">
    <text evidence="2">The sequence shown here is derived from an EMBL/GenBank/DDBJ whole genome shotgun (WGS) entry which is preliminary data.</text>
</comment>
<evidence type="ECO:0000313" key="2">
    <source>
        <dbReference type="EMBL" id="TCO69393.1"/>
    </source>
</evidence>
<feature type="chain" id="PRO_5020277208" description="Cytochrome c domain-containing protein" evidence="1">
    <location>
        <begin position="29"/>
        <end position="301"/>
    </location>
</feature>
<dbReference type="RefSeq" id="WP_207901995.1">
    <property type="nucleotide sequence ID" value="NZ_SLWW01000015.1"/>
</dbReference>
<reference evidence="2 3" key="1">
    <citation type="submission" date="2019-03" db="EMBL/GenBank/DDBJ databases">
        <title>Genomic Encyclopedia of Type Strains, Phase IV (KMG-IV): sequencing the most valuable type-strain genomes for metagenomic binning, comparative biology and taxonomic classification.</title>
        <authorList>
            <person name="Goeker M."/>
        </authorList>
    </citation>
    <scope>NUCLEOTIDE SEQUENCE [LARGE SCALE GENOMIC DNA]</scope>
    <source>
        <strain evidence="2 3">DSM 4868</strain>
    </source>
</reference>
<keyword evidence="3" id="KW-1185">Reference proteome</keyword>
<name>A0A4R2K7Q8_9RHOB</name>
<evidence type="ECO:0000313" key="3">
    <source>
        <dbReference type="Proteomes" id="UP000295142"/>
    </source>
</evidence>
<organism evidence="2 3">
    <name type="scientific">Rhodovulum euryhalinum</name>
    <dbReference type="NCBI Taxonomy" id="35805"/>
    <lineage>
        <taxon>Bacteria</taxon>
        <taxon>Pseudomonadati</taxon>
        <taxon>Pseudomonadota</taxon>
        <taxon>Alphaproteobacteria</taxon>
        <taxon>Rhodobacterales</taxon>
        <taxon>Paracoccaceae</taxon>
        <taxon>Rhodovulum</taxon>
    </lineage>
</organism>
<gene>
    <name evidence="2" type="ORF">EV655_11522</name>
</gene>
<proteinExistence type="predicted"/>
<dbReference type="Proteomes" id="UP000295142">
    <property type="component" value="Unassembled WGS sequence"/>
</dbReference>
<dbReference type="AlphaFoldDB" id="A0A4R2K7Q8"/>
<dbReference type="EMBL" id="SLWW01000015">
    <property type="protein sequence ID" value="TCO69393.1"/>
    <property type="molecule type" value="Genomic_DNA"/>
</dbReference>
<evidence type="ECO:0008006" key="4">
    <source>
        <dbReference type="Google" id="ProtNLM"/>
    </source>
</evidence>
<accession>A0A4R2K7Q8</accession>
<sequence length="301" mass="32489">MTTLKDFHRTMIGLLFCAGAALAQVAHADPGDDDDDHEEHEEQMLTLAQKLAIDLSDGTGTFDADTSVVEDLIIGRGLSIPYSYVNMLMHTPNAFGPGPACVVCHSSADPAKSYRGLDLSSCDGIRTGSTEAPARPIITPGNNPAKGILGRRLRNNRMPFGTNFQVPTRSPNIELVEAWIRDGAVDDQYFNDNVLPLFATEGAFGSDAPACTDCHMSNHEPPSFHEMDLTSFRGIMLGADSVAKGVENATKIVIPGAPEASPLLQHLTENRMPPGISPVEDRDHPNTLILFEWVRQGAPCE</sequence>